<evidence type="ECO:0000313" key="5">
    <source>
        <dbReference type="Proteomes" id="UP000075666"/>
    </source>
</evidence>
<evidence type="ECO:0000313" key="4">
    <source>
        <dbReference type="EMBL" id="QQX27024.1"/>
    </source>
</evidence>
<dbReference type="RefSeq" id="WP_066227518.1">
    <property type="nucleotide sequence ID" value="NZ_CP066701.1"/>
</dbReference>
<organism evidence="3 5">
    <name type="scientific">Heyndrickxia sporothermodurans</name>
    <dbReference type="NCBI Taxonomy" id="46224"/>
    <lineage>
        <taxon>Bacteria</taxon>
        <taxon>Bacillati</taxon>
        <taxon>Bacillota</taxon>
        <taxon>Bacilli</taxon>
        <taxon>Bacillales</taxon>
        <taxon>Bacillaceae</taxon>
        <taxon>Heyndrickxia</taxon>
    </lineage>
</organism>
<evidence type="ECO:0000313" key="6">
    <source>
        <dbReference type="Proteomes" id="UP000595512"/>
    </source>
</evidence>
<keyword evidence="5" id="KW-1185">Reference proteome</keyword>
<evidence type="ECO:0000256" key="1">
    <source>
        <dbReference type="SAM" id="Phobius"/>
    </source>
</evidence>
<keyword evidence="1" id="KW-0472">Membrane</keyword>
<feature type="domain" description="VanZ-like" evidence="2">
    <location>
        <begin position="7"/>
        <end position="126"/>
    </location>
</feature>
<sequence>MKKQTIWWVLAIIMCIIIYNFTAAPESTGSNTLKIIERITGLKGEAAGVLNFIIRKLAHISVFGLLGIFLYNAFRKNKIFFAWFLTTLYAASDEYHQSLVPNRTASVCDVLLDSGGALLAMLIIRAIFKGKQKE</sequence>
<dbReference type="EMBL" id="CP066701">
    <property type="protein sequence ID" value="QQX27024.1"/>
    <property type="molecule type" value="Genomic_DNA"/>
</dbReference>
<reference evidence="3 5" key="1">
    <citation type="submission" date="2016-01" db="EMBL/GenBank/DDBJ databases">
        <title>Genome Sequences of Twelve Sporeforming Bacillus Species Isolated from Foods.</title>
        <authorList>
            <person name="Berendsen E.M."/>
            <person name="Wells-Bennik M.H."/>
            <person name="Krawcyk A.O."/>
            <person name="De Jong A."/>
            <person name="Holsappel S."/>
            <person name="Eijlander R.T."/>
            <person name="Kuipers O.P."/>
        </authorList>
    </citation>
    <scope>NUCLEOTIDE SEQUENCE [LARGE SCALE GENOMIC DNA]</scope>
    <source>
        <strain evidence="3 5">B4102</strain>
    </source>
</reference>
<dbReference type="STRING" id="46224.B4102_2299"/>
<dbReference type="Proteomes" id="UP000595512">
    <property type="component" value="Chromosome"/>
</dbReference>
<dbReference type="PATRIC" id="fig|46224.3.peg.882"/>
<keyword evidence="1" id="KW-1133">Transmembrane helix</keyword>
<feature type="transmembrane region" description="Helical" evidence="1">
    <location>
        <begin position="57"/>
        <end position="74"/>
    </location>
</feature>
<gene>
    <name evidence="3" type="ORF">B4102_2299</name>
    <name evidence="4" type="ORF">JGZ69_09805</name>
</gene>
<dbReference type="Pfam" id="PF04892">
    <property type="entry name" value="VanZ"/>
    <property type="match status" value="1"/>
</dbReference>
<dbReference type="Proteomes" id="UP000075666">
    <property type="component" value="Unassembled WGS sequence"/>
</dbReference>
<name>A0A150LEL4_9BACI</name>
<feature type="transmembrane region" description="Helical" evidence="1">
    <location>
        <begin position="6"/>
        <end position="24"/>
    </location>
</feature>
<dbReference type="KEGG" id="hspo:JGZ69_09805"/>
<dbReference type="EMBL" id="LQYN01000012">
    <property type="protein sequence ID" value="KYD10660.1"/>
    <property type="molecule type" value="Genomic_DNA"/>
</dbReference>
<evidence type="ECO:0000259" key="2">
    <source>
        <dbReference type="Pfam" id="PF04892"/>
    </source>
</evidence>
<dbReference type="InterPro" id="IPR006976">
    <property type="entry name" value="VanZ-like"/>
</dbReference>
<dbReference type="AlphaFoldDB" id="A0A150LEL4"/>
<accession>A0A150LEL4</accession>
<reference evidence="4 6" key="2">
    <citation type="submission" date="2020-12" db="EMBL/GenBank/DDBJ databases">
        <title>Taxonomic evaluation of the Bacillus sporothermodurans group of bacteria based on whole genome sequences.</title>
        <authorList>
            <person name="Fiedler G."/>
            <person name="Herbstmann A.-D."/>
            <person name="Doll E."/>
            <person name="Wenning M."/>
            <person name="Brinks E."/>
            <person name="Kabisch J."/>
            <person name="Breitenwieser F."/>
            <person name="Lappann M."/>
            <person name="Boehnlein C."/>
            <person name="Franz C."/>
        </authorList>
    </citation>
    <scope>NUCLEOTIDE SEQUENCE [LARGE SCALE GENOMIC DNA]</scope>
    <source>
        <strain evidence="4 6">DSM 10599</strain>
    </source>
</reference>
<dbReference type="OrthoDB" id="291892at2"/>
<dbReference type="NCBIfam" id="NF037970">
    <property type="entry name" value="vanZ_1"/>
    <property type="match status" value="1"/>
</dbReference>
<protein>
    <submittedName>
        <fullName evidence="4">VanZ family protein</fullName>
    </submittedName>
</protein>
<proteinExistence type="predicted"/>
<keyword evidence="1" id="KW-0812">Transmembrane</keyword>
<evidence type="ECO:0000313" key="3">
    <source>
        <dbReference type="EMBL" id="KYD10660.1"/>
    </source>
</evidence>